<dbReference type="AlphaFoldDB" id="A0AAV4WUC9"/>
<organism evidence="1 2">
    <name type="scientific">Caerostris darwini</name>
    <dbReference type="NCBI Taxonomy" id="1538125"/>
    <lineage>
        <taxon>Eukaryota</taxon>
        <taxon>Metazoa</taxon>
        <taxon>Ecdysozoa</taxon>
        <taxon>Arthropoda</taxon>
        <taxon>Chelicerata</taxon>
        <taxon>Arachnida</taxon>
        <taxon>Araneae</taxon>
        <taxon>Araneomorphae</taxon>
        <taxon>Entelegynae</taxon>
        <taxon>Araneoidea</taxon>
        <taxon>Araneidae</taxon>
        <taxon>Caerostris</taxon>
    </lineage>
</organism>
<comment type="caution">
    <text evidence="1">The sequence shown here is derived from an EMBL/GenBank/DDBJ whole genome shotgun (WGS) entry which is preliminary data.</text>
</comment>
<sequence>MHTALKNLHAMDIGGLSKETIIEIFTEGGMLPKKDLAPMCPKCEGQTNSSTDKARKLGWIEVAEVFASHHNAIRKSRRTHENVNQYVGLQFYRTRLMKIHEDEQIDLFMKDIAKVYTGYGNKNMEMLREQYPMLNLKESVIFGKELIQTSDEEEPDDLDPLLRITIGKTDNLYK</sequence>
<reference evidence="1 2" key="1">
    <citation type="submission" date="2021-06" db="EMBL/GenBank/DDBJ databases">
        <title>Caerostris darwini draft genome.</title>
        <authorList>
            <person name="Kono N."/>
            <person name="Arakawa K."/>
        </authorList>
    </citation>
    <scope>NUCLEOTIDE SEQUENCE [LARGE SCALE GENOMIC DNA]</scope>
</reference>
<evidence type="ECO:0000313" key="2">
    <source>
        <dbReference type="Proteomes" id="UP001054837"/>
    </source>
</evidence>
<dbReference type="Proteomes" id="UP001054837">
    <property type="component" value="Unassembled WGS sequence"/>
</dbReference>
<evidence type="ECO:0000313" key="1">
    <source>
        <dbReference type="EMBL" id="GIY85275.1"/>
    </source>
</evidence>
<name>A0AAV4WUC9_9ARAC</name>
<gene>
    <name evidence="1" type="ORF">CDAR_508241</name>
</gene>
<proteinExistence type="predicted"/>
<protein>
    <submittedName>
        <fullName evidence="1">Uncharacterized protein</fullName>
    </submittedName>
</protein>
<keyword evidence="2" id="KW-1185">Reference proteome</keyword>
<accession>A0AAV4WUC9</accession>
<dbReference type="EMBL" id="BPLQ01015031">
    <property type="protein sequence ID" value="GIY85275.1"/>
    <property type="molecule type" value="Genomic_DNA"/>
</dbReference>